<evidence type="ECO:0000259" key="15">
    <source>
        <dbReference type="Pfam" id="PF07715"/>
    </source>
</evidence>
<keyword evidence="3 11" id="KW-1134">Transmembrane beta strand</keyword>
<reference evidence="17" key="1">
    <citation type="journal article" date="2011" name="J. Bacteriol.">
        <title>Genome sequences of eight morphologically diverse alphaproteobacteria.</title>
        <authorList>
            <consortium name="US DOE Joint Genome Institute"/>
            <person name="Brown P.J."/>
            <person name="Kysela D.T."/>
            <person name="Buechlein A."/>
            <person name="Hemmerich C."/>
            <person name="Brun Y.V."/>
        </authorList>
    </citation>
    <scope>NUCLEOTIDE SEQUENCE [LARGE SCALE GENOMIC DNA]</scope>
    <source>
        <strain evidence="17">ATCC 15264 / DSM 4735 / LMG 14903 / NBRC 16000 / CB 81</strain>
    </source>
</reference>
<gene>
    <name evidence="16" type="ordered locus">Bresu_2103</name>
</gene>
<dbReference type="BioCyc" id="BSUB633149:G1GM8-2100-MONOMER"/>
<evidence type="ECO:0000256" key="6">
    <source>
        <dbReference type="ARBA" id="ARBA00023004"/>
    </source>
</evidence>
<dbReference type="RefSeq" id="WP_013269514.1">
    <property type="nucleotide sequence ID" value="NC_014375.1"/>
</dbReference>
<dbReference type="Gene3D" id="2.40.170.20">
    <property type="entry name" value="TonB-dependent receptor, beta-barrel domain"/>
    <property type="match status" value="1"/>
</dbReference>
<dbReference type="InterPro" id="IPR039426">
    <property type="entry name" value="TonB-dep_rcpt-like"/>
</dbReference>
<evidence type="ECO:0000313" key="16">
    <source>
        <dbReference type="EMBL" id="ADL01413.1"/>
    </source>
</evidence>
<dbReference type="Pfam" id="PF07715">
    <property type="entry name" value="Plug"/>
    <property type="match status" value="1"/>
</dbReference>
<dbReference type="GO" id="GO:0006826">
    <property type="term" value="P:iron ion transport"/>
    <property type="evidence" value="ECO:0007669"/>
    <property type="project" value="UniProtKB-KW"/>
</dbReference>
<evidence type="ECO:0000256" key="13">
    <source>
        <dbReference type="SAM" id="SignalP"/>
    </source>
</evidence>
<evidence type="ECO:0000259" key="14">
    <source>
        <dbReference type="Pfam" id="PF00593"/>
    </source>
</evidence>
<name>D9QIT0_BRESC</name>
<dbReference type="STRING" id="633149.Bresu_2103"/>
<evidence type="ECO:0000256" key="7">
    <source>
        <dbReference type="ARBA" id="ARBA00023065"/>
    </source>
</evidence>
<keyword evidence="6" id="KW-0408">Iron</keyword>
<dbReference type="SUPFAM" id="SSF56935">
    <property type="entry name" value="Porins"/>
    <property type="match status" value="1"/>
</dbReference>
<dbReference type="InterPro" id="IPR000531">
    <property type="entry name" value="Beta-barrel_TonB"/>
</dbReference>
<dbReference type="GO" id="GO:0009279">
    <property type="term" value="C:cell outer membrane"/>
    <property type="evidence" value="ECO:0007669"/>
    <property type="project" value="UniProtKB-SubCell"/>
</dbReference>
<keyword evidence="10 11" id="KW-0998">Cell outer membrane</keyword>
<protein>
    <submittedName>
        <fullName evidence="16">TonB-dependent receptor</fullName>
    </submittedName>
</protein>
<dbReference type="Pfam" id="PF00593">
    <property type="entry name" value="TonB_dep_Rec_b-barrel"/>
    <property type="match status" value="1"/>
</dbReference>
<evidence type="ECO:0000256" key="4">
    <source>
        <dbReference type="ARBA" id="ARBA00022496"/>
    </source>
</evidence>
<feature type="domain" description="TonB-dependent receptor plug" evidence="15">
    <location>
        <begin position="55"/>
        <end position="160"/>
    </location>
</feature>
<evidence type="ECO:0000256" key="2">
    <source>
        <dbReference type="ARBA" id="ARBA00022448"/>
    </source>
</evidence>
<keyword evidence="5 11" id="KW-0812">Transmembrane</keyword>
<evidence type="ECO:0000313" key="17">
    <source>
        <dbReference type="Proteomes" id="UP000002696"/>
    </source>
</evidence>
<keyword evidence="17" id="KW-1185">Reference proteome</keyword>
<keyword evidence="7" id="KW-0406">Ion transport</keyword>
<keyword evidence="8 12" id="KW-0798">TonB box</keyword>
<dbReference type="PROSITE" id="PS51257">
    <property type="entry name" value="PROKAR_LIPOPROTEIN"/>
    <property type="match status" value="1"/>
</dbReference>
<evidence type="ECO:0000256" key="5">
    <source>
        <dbReference type="ARBA" id="ARBA00022692"/>
    </source>
</evidence>
<dbReference type="HOGENOM" id="CLU_008287_15_0_5"/>
<keyword evidence="2 11" id="KW-0813">Transport</keyword>
<keyword evidence="16" id="KW-0675">Receptor</keyword>
<feature type="domain" description="TonB-dependent receptor-like beta-barrel" evidence="14">
    <location>
        <begin position="176"/>
        <end position="725"/>
    </location>
</feature>
<comment type="similarity">
    <text evidence="11 12">Belongs to the TonB-dependent receptor family.</text>
</comment>
<dbReference type="InParanoid" id="D9QIT0"/>
<evidence type="ECO:0000256" key="9">
    <source>
        <dbReference type="ARBA" id="ARBA00023136"/>
    </source>
</evidence>
<dbReference type="InterPro" id="IPR036942">
    <property type="entry name" value="Beta-barrel_TonB_sf"/>
</dbReference>
<evidence type="ECO:0000256" key="8">
    <source>
        <dbReference type="ARBA" id="ARBA00023077"/>
    </source>
</evidence>
<evidence type="ECO:0000256" key="10">
    <source>
        <dbReference type="ARBA" id="ARBA00023237"/>
    </source>
</evidence>
<dbReference type="PROSITE" id="PS52016">
    <property type="entry name" value="TONB_DEPENDENT_REC_3"/>
    <property type="match status" value="1"/>
</dbReference>
<dbReference type="Proteomes" id="UP000002696">
    <property type="component" value="Chromosome"/>
</dbReference>
<feature type="signal peptide" evidence="13">
    <location>
        <begin position="1"/>
        <end position="22"/>
    </location>
</feature>
<dbReference type="PANTHER" id="PTHR32552">
    <property type="entry name" value="FERRICHROME IRON RECEPTOR-RELATED"/>
    <property type="match status" value="1"/>
</dbReference>
<keyword evidence="9 11" id="KW-0472">Membrane</keyword>
<dbReference type="EMBL" id="CP002102">
    <property type="protein sequence ID" value="ADL01413.1"/>
    <property type="molecule type" value="Genomic_DNA"/>
</dbReference>
<organism evidence="16 17">
    <name type="scientific">Brevundimonas subvibrioides (strain ATCC 15264 / DSM 4735 / LMG 14903 / NBRC 16000 / CB 81)</name>
    <name type="common">Caulobacter subvibrioides</name>
    <dbReference type="NCBI Taxonomy" id="633149"/>
    <lineage>
        <taxon>Bacteria</taxon>
        <taxon>Pseudomonadati</taxon>
        <taxon>Pseudomonadota</taxon>
        <taxon>Alphaproteobacteria</taxon>
        <taxon>Caulobacterales</taxon>
        <taxon>Caulobacteraceae</taxon>
        <taxon>Brevundimonas</taxon>
    </lineage>
</organism>
<dbReference type="InterPro" id="IPR012910">
    <property type="entry name" value="Plug_dom"/>
</dbReference>
<dbReference type="KEGG" id="bsb:Bresu_2103"/>
<feature type="chain" id="PRO_5003126833" evidence="13">
    <location>
        <begin position="23"/>
        <end position="762"/>
    </location>
</feature>
<sequence length="762" mass="82009">MKKFLLTGAAILCACVPFSVQAQTAGSAADPIDDQEYTGLDDIVVTAQRREENLQRAAIAVSAVDGETLTEQSITQATDLTRLVPALQIAPASSFTQIYLRGVGTFGANAFAEQGVAFNLDGIYLSRPAAPAGLFYDLERLEVLKGPQGTLYGRNATGGAVNVITAKPRLNETSGNLTTEYGNYDAFKTSGAVNLPLGDRFALRLAGQMAQHDGYFSDGYDDEDTWAVRGQLRGEFSDRLSAILSIDYADVGGMGSGGTILPLVDGDNRLGPSDPRVIAAYVGRPPTAPVPQIIARNDGYQDNTFFGISTTINADLGFAQLTVIPAYRKTDLDFRGYASSFLIDIEEQSEQSSLEARLSGTVGQLTWVAGAYVFSETVDANQRFDQGSNGTRILSDLGTDSTAVFGQATWSLTDRFRVTGGLRYTKDEKSQVTEAHTLPFVGFVPGVFPLVPIILDLRSDVAADIDFDKVTYKAGVEYDAGDASLLYATIATGFKSGVLFPAQVNGFSAPESMVAYTLGSKNRFFDNTLQLNGEAFLWDYTDQQVSHLGPVQVASTPGGPIFGPIYLTENAGAATIAGLELELVYQPTASDQFSANLQYLDATYDELKYQAYSTTGAAPAIGCPITPTTLTGASATARIYDVDCSGQPLVNAPDWSLQLGYVKTLELEDRGRLILAADTRLESSRYLSLDYLEQGRQDGYMMSNARVTWETPSGNLAITGFINNIEDELVFANSSQSPAKPGVIYNQIRPPRTYGLRLSLRM</sequence>
<proteinExistence type="inferred from homology"/>
<evidence type="ECO:0000256" key="3">
    <source>
        <dbReference type="ARBA" id="ARBA00022452"/>
    </source>
</evidence>
<evidence type="ECO:0000256" key="12">
    <source>
        <dbReference type="RuleBase" id="RU003357"/>
    </source>
</evidence>
<dbReference type="AlphaFoldDB" id="D9QIT0"/>
<dbReference type="eggNOG" id="COG4771">
    <property type="taxonomic scope" value="Bacteria"/>
</dbReference>
<evidence type="ECO:0000256" key="1">
    <source>
        <dbReference type="ARBA" id="ARBA00004571"/>
    </source>
</evidence>
<accession>D9QIT0</accession>
<evidence type="ECO:0000256" key="11">
    <source>
        <dbReference type="PROSITE-ProRule" id="PRU01360"/>
    </source>
</evidence>
<dbReference type="PANTHER" id="PTHR32552:SF81">
    <property type="entry name" value="TONB-DEPENDENT OUTER MEMBRANE RECEPTOR"/>
    <property type="match status" value="1"/>
</dbReference>
<comment type="subcellular location">
    <subcellularLocation>
        <location evidence="1 11">Cell outer membrane</location>
        <topology evidence="1 11">Multi-pass membrane protein</topology>
    </subcellularLocation>
</comment>
<keyword evidence="4" id="KW-0410">Iron transport</keyword>
<keyword evidence="13" id="KW-0732">Signal</keyword>